<dbReference type="GO" id="GO:0000467">
    <property type="term" value="P:exonucleolytic trimming to generate mature 3'-end of 5.8S rRNA from tricistronic rRNA transcript (SSU-rRNA, 5.8S rRNA, LSU-rRNA)"/>
    <property type="evidence" value="ECO:0007669"/>
    <property type="project" value="InterPro"/>
</dbReference>
<dbReference type="GO" id="GO:0071038">
    <property type="term" value="P:TRAMP-dependent tRNA surveillance pathway"/>
    <property type="evidence" value="ECO:0007669"/>
    <property type="project" value="TreeGrafter"/>
</dbReference>
<comment type="caution">
    <text evidence="1">The sequence shown here is derived from an EMBL/GenBank/DDBJ whole genome shotgun (WGS) entry which is preliminary data.</text>
</comment>
<evidence type="ECO:0000313" key="1">
    <source>
        <dbReference type="EMBL" id="KAK7313909.1"/>
    </source>
</evidence>
<dbReference type="GO" id="GO:0071037">
    <property type="term" value="P:nuclear polyadenylation-dependent snRNA catabolic process"/>
    <property type="evidence" value="ECO:0007669"/>
    <property type="project" value="TreeGrafter"/>
</dbReference>
<dbReference type="GO" id="GO:0000176">
    <property type="term" value="C:nuclear exosome (RNase complex)"/>
    <property type="evidence" value="ECO:0007669"/>
    <property type="project" value="TreeGrafter"/>
</dbReference>
<evidence type="ECO:0000313" key="2">
    <source>
        <dbReference type="Proteomes" id="UP001367508"/>
    </source>
</evidence>
<dbReference type="GO" id="GO:0071040">
    <property type="term" value="P:nuclear polyadenylation-dependent antisense transcript catabolic process"/>
    <property type="evidence" value="ECO:0007669"/>
    <property type="project" value="TreeGrafter"/>
</dbReference>
<proteinExistence type="predicted"/>
<organism evidence="1 2">
    <name type="scientific">Canavalia gladiata</name>
    <name type="common">Sword bean</name>
    <name type="synonym">Dolichos gladiatus</name>
    <dbReference type="NCBI Taxonomy" id="3824"/>
    <lineage>
        <taxon>Eukaryota</taxon>
        <taxon>Viridiplantae</taxon>
        <taxon>Streptophyta</taxon>
        <taxon>Embryophyta</taxon>
        <taxon>Tracheophyta</taxon>
        <taxon>Spermatophyta</taxon>
        <taxon>Magnoliopsida</taxon>
        <taxon>eudicotyledons</taxon>
        <taxon>Gunneridae</taxon>
        <taxon>Pentapetalae</taxon>
        <taxon>rosids</taxon>
        <taxon>fabids</taxon>
        <taxon>Fabales</taxon>
        <taxon>Fabaceae</taxon>
        <taxon>Papilionoideae</taxon>
        <taxon>50 kb inversion clade</taxon>
        <taxon>NPAAA clade</taxon>
        <taxon>indigoferoid/millettioid clade</taxon>
        <taxon>Phaseoleae</taxon>
        <taxon>Canavalia</taxon>
    </lineage>
</organism>
<dbReference type="GO" id="GO:0000175">
    <property type="term" value="F:3'-5'-RNA exonuclease activity"/>
    <property type="evidence" value="ECO:0007669"/>
    <property type="project" value="InterPro"/>
</dbReference>
<name>A0AAN9PXZ0_CANGL</name>
<keyword evidence="2" id="KW-1185">Reference proteome</keyword>
<dbReference type="InterPro" id="IPR036397">
    <property type="entry name" value="RNaseH_sf"/>
</dbReference>
<dbReference type="InterPro" id="IPR045092">
    <property type="entry name" value="Rrp6-like"/>
</dbReference>
<dbReference type="GO" id="GO:0005730">
    <property type="term" value="C:nucleolus"/>
    <property type="evidence" value="ECO:0007669"/>
    <property type="project" value="TreeGrafter"/>
</dbReference>
<dbReference type="GO" id="GO:0071051">
    <property type="term" value="P:poly(A)-dependent snoRNA 3'-end processing"/>
    <property type="evidence" value="ECO:0007669"/>
    <property type="project" value="TreeGrafter"/>
</dbReference>
<accession>A0AAN9PXZ0</accession>
<dbReference type="AlphaFoldDB" id="A0AAN9PXZ0"/>
<dbReference type="GO" id="GO:0071039">
    <property type="term" value="P:nuclear polyadenylation-dependent CUT catabolic process"/>
    <property type="evidence" value="ECO:0007669"/>
    <property type="project" value="TreeGrafter"/>
</dbReference>
<gene>
    <name evidence="1" type="ORF">VNO77_39114</name>
</gene>
<dbReference type="GO" id="GO:0071044">
    <property type="term" value="P:histone mRNA catabolic process"/>
    <property type="evidence" value="ECO:0007669"/>
    <property type="project" value="TreeGrafter"/>
</dbReference>
<reference evidence="1 2" key="1">
    <citation type="submission" date="2024-01" db="EMBL/GenBank/DDBJ databases">
        <title>The genomes of 5 underutilized Papilionoideae crops provide insights into root nodulation and disease resistanc.</title>
        <authorList>
            <person name="Jiang F."/>
        </authorList>
    </citation>
    <scope>NUCLEOTIDE SEQUENCE [LARGE SCALE GENOMIC DNA]</scope>
    <source>
        <strain evidence="1">LVBAO_FW01</strain>
        <tissue evidence="1">Leaves</tissue>
    </source>
</reference>
<dbReference type="GO" id="GO:0071035">
    <property type="term" value="P:nuclear polyadenylation-dependent rRNA catabolic process"/>
    <property type="evidence" value="ECO:0007669"/>
    <property type="project" value="TreeGrafter"/>
</dbReference>
<protein>
    <submittedName>
        <fullName evidence="1">Uncharacterized protein</fullName>
    </submittedName>
</protein>
<dbReference type="EMBL" id="JAYMYQ010000009">
    <property type="protein sequence ID" value="KAK7313909.1"/>
    <property type="molecule type" value="Genomic_DNA"/>
</dbReference>
<dbReference type="PANTHER" id="PTHR12124">
    <property type="entry name" value="POLYMYOSITIS/SCLERODERMA AUTOANTIGEN-RELATED"/>
    <property type="match status" value="1"/>
</dbReference>
<dbReference type="GO" id="GO:0071036">
    <property type="term" value="P:nuclear polyadenylation-dependent snoRNA catabolic process"/>
    <property type="evidence" value="ECO:0007669"/>
    <property type="project" value="TreeGrafter"/>
</dbReference>
<sequence length="230" mass="26585">MLRYASEEAHYLLYIYDLKRIALFSLPKESKSSNILVAEVYNCSYDVYMQLYQEKTFDEVLLLRIYGSRLQRQCKSPRTFRRLTGRIGDVWQTRKKGKVREVDEAKRKVSCGISKIIYTKSSLVLPLLANRKLVYRAVDSAKSHYNLYGGYGGLWLTGFAWLGSVVAREVHGMRKREGNFDCKMIQSREDVNPSKCEHPIACSNFIGTVLFLFDAWEPAAVALLHYLYHS</sequence>
<dbReference type="PANTHER" id="PTHR12124:SF47">
    <property type="entry name" value="EXOSOME COMPONENT 10"/>
    <property type="match status" value="1"/>
</dbReference>
<dbReference type="Proteomes" id="UP001367508">
    <property type="component" value="Unassembled WGS sequence"/>
</dbReference>
<dbReference type="GO" id="GO:0003727">
    <property type="term" value="F:single-stranded RNA binding"/>
    <property type="evidence" value="ECO:0007669"/>
    <property type="project" value="TreeGrafter"/>
</dbReference>
<dbReference type="Gene3D" id="3.30.420.10">
    <property type="entry name" value="Ribonuclease H-like superfamily/Ribonuclease H"/>
    <property type="match status" value="1"/>
</dbReference>